<feature type="compositionally biased region" description="Basic and acidic residues" evidence="1">
    <location>
        <begin position="36"/>
        <end position="51"/>
    </location>
</feature>
<keyword evidence="4" id="KW-1185">Reference proteome</keyword>
<feature type="transmembrane region" description="Helical" evidence="2">
    <location>
        <begin position="65"/>
        <end position="83"/>
    </location>
</feature>
<dbReference type="RefSeq" id="WP_378062981.1">
    <property type="nucleotide sequence ID" value="NZ_JBHSXS010000001.1"/>
</dbReference>
<feature type="region of interest" description="Disordered" evidence="1">
    <location>
        <begin position="1"/>
        <end position="57"/>
    </location>
</feature>
<evidence type="ECO:0000256" key="1">
    <source>
        <dbReference type="SAM" id="MobiDB-lite"/>
    </source>
</evidence>
<dbReference type="Pfam" id="PF12642">
    <property type="entry name" value="TpcC"/>
    <property type="match status" value="1"/>
</dbReference>
<protein>
    <submittedName>
        <fullName evidence="3">Conjugal transfer protein</fullName>
    </submittedName>
</protein>
<dbReference type="InterPro" id="IPR024735">
    <property type="entry name" value="TcpC"/>
</dbReference>
<dbReference type="Gene3D" id="3.10.450.540">
    <property type="match status" value="1"/>
</dbReference>
<accession>A0ABW2C980</accession>
<reference evidence="4" key="1">
    <citation type="journal article" date="2019" name="Int. J. Syst. Evol. Microbiol.">
        <title>The Global Catalogue of Microorganisms (GCM) 10K type strain sequencing project: providing services to taxonomists for standard genome sequencing and annotation.</title>
        <authorList>
            <consortium name="The Broad Institute Genomics Platform"/>
            <consortium name="The Broad Institute Genome Sequencing Center for Infectious Disease"/>
            <person name="Wu L."/>
            <person name="Ma J."/>
        </authorList>
    </citation>
    <scope>NUCLEOTIDE SEQUENCE [LARGE SCALE GENOMIC DNA]</scope>
    <source>
        <strain evidence="4">JCM 3369</strain>
    </source>
</reference>
<proteinExistence type="predicted"/>
<dbReference type="EMBL" id="JBHSXS010000001">
    <property type="protein sequence ID" value="MFC6878302.1"/>
    <property type="molecule type" value="Genomic_DNA"/>
</dbReference>
<keyword evidence="2" id="KW-1133">Transmembrane helix</keyword>
<evidence type="ECO:0000256" key="2">
    <source>
        <dbReference type="SAM" id="Phobius"/>
    </source>
</evidence>
<gene>
    <name evidence="3" type="ORF">ACFQKB_00840</name>
</gene>
<name>A0ABW2C980_9ACTN</name>
<evidence type="ECO:0000313" key="4">
    <source>
        <dbReference type="Proteomes" id="UP001596380"/>
    </source>
</evidence>
<dbReference type="Proteomes" id="UP001596380">
    <property type="component" value="Unassembled WGS sequence"/>
</dbReference>
<sequence length="345" mass="36236">MARRSAVGHGRETAVVEESAPGRSLGASSVDPWDVPEPRGRRGRGRSDDGGRGGGGRWGGSGGRWWVWVGRAILWALILVILVNGIRAPFERFTADESSDGAGEAKPGKAAQFPSSAAGAFALQFANVYLNYDQKSAPQRAEQLRTFVPDGTDAQFGWNGVGTLQLQSVQVAGVDARDANNATVTLLARSADKWFRLAVPVYAKNSALVISGRPALLPPPTKAALPQEGVKDRDTALEGELKPFLGTFFGAYAHGDQAALSRFSDGTAIGGLADAVQFVQVNDVVAPKGPAGERTVTATVTWQVPGSGAAGNGGELAQSYQLAMVKKGTTWYVRDIRGSTEPSTS</sequence>
<organism evidence="3 4">
    <name type="scientific">Actinomadura yumaensis</name>
    <dbReference type="NCBI Taxonomy" id="111807"/>
    <lineage>
        <taxon>Bacteria</taxon>
        <taxon>Bacillati</taxon>
        <taxon>Actinomycetota</taxon>
        <taxon>Actinomycetes</taxon>
        <taxon>Streptosporangiales</taxon>
        <taxon>Thermomonosporaceae</taxon>
        <taxon>Actinomadura</taxon>
    </lineage>
</organism>
<evidence type="ECO:0000313" key="3">
    <source>
        <dbReference type="EMBL" id="MFC6878302.1"/>
    </source>
</evidence>
<keyword evidence="2" id="KW-0812">Transmembrane</keyword>
<dbReference type="CDD" id="cd16428">
    <property type="entry name" value="TcpC_C"/>
    <property type="match status" value="1"/>
</dbReference>
<dbReference type="CDD" id="cd16386">
    <property type="entry name" value="TcpC_N"/>
    <property type="match status" value="1"/>
</dbReference>
<comment type="caution">
    <text evidence="3">The sequence shown here is derived from an EMBL/GenBank/DDBJ whole genome shotgun (WGS) entry which is preliminary data.</text>
</comment>
<dbReference type="InterPro" id="IPR035628">
    <property type="entry name" value="TcpC_C"/>
</dbReference>
<keyword evidence="2" id="KW-0472">Membrane</keyword>